<evidence type="ECO:0000313" key="2">
    <source>
        <dbReference type="Proteomes" id="UP000252706"/>
    </source>
</evidence>
<reference evidence="1 2" key="1">
    <citation type="submission" date="2018-07" db="EMBL/GenBank/DDBJ databases">
        <title>Modular assembly of carbohydrate-degrading microbial communities in the ocean.</title>
        <authorList>
            <person name="Enke T.N."/>
            <person name="Datta M.S."/>
            <person name="Schwartzman J.A."/>
            <person name="Cermak N."/>
            <person name="Schmitz D.A."/>
            <person name="Barrere J."/>
            <person name="Cordero O.X."/>
        </authorList>
    </citation>
    <scope>NUCLEOTIDE SEQUENCE [LARGE SCALE GENOMIC DNA]</scope>
    <source>
        <strain evidence="1 2">C3M10</strain>
    </source>
</reference>
<comment type="caution">
    <text evidence="1">The sequence shown here is derived from an EMBL/GenBank/DDBJ whole genome shotgun (WGS) entry which is preliminary data.</text>
</comment>
<dbReference type="AlphaFoldDB" id="A0A366X4Q2"/>
<proteinExistence type="predicted"/>
<sequence>MAVAPGIDFYGIHGHVFAAFLEPVLSGQGVRSQRGPLLAGASSSLGDIGSAGECGFCLLEHFDLLLFCTGGGSV</sequence>
<accession>A0A366X4Q2</accession>
<dbReference type="EMBL" id="QOCE01000017">
    <property type="protein sequence ID" value="RBW57989.1"/>
    <property type="molecule type" value="Genomic_DNA"/>
</dbReference>
<gene>
    <name evidence="1" type="ORF">DS909_07565</name>
</gene>
<protein>
    <submittedName>
        <fullName evidence="1">Uncharacterized protein</fullName>
    </submittedName>
</protein>
<evidence type="ECO:0000313" key="1">
    <source>
        <dbReference type="EMBL" id="RBW57989.1"/>
    </source>
</evidence>
<dbReference type="Proteomes" id="UP000252706">
    <property type="component" value="Unassembled WGS sequence"/>
</dbReference>
<name>A0A366X4Q2_9RHOB</name>
<organism evidence="1 2">
    <name type="scientific">Phaeobacter gallaeciensis</name>
    <dbReference type="NCBI Taxonomy" id="60890"/>
    <lineage>
        <taxon>Bacteria</taxon>
        <taxon>Pseudomonadati</taxon>
        <taxon>Pseudomonadota</taxon>
        <taxon>Alphaproteobacteria</taxon>
        <taxon>Rhodobacterales</taxon>
        <taxon>Roseobacteraceae</taxon>
        <taxon>Phaeobacter</taxon>
    </lineage>
</organism>